<feature type="transmembrane region" description="Helical" evidence="1">
    <location>
        <begin position="36"/>
        <end position="54"/>
    </location>
</feature>
<proteinExistence type="predicted"/>
<keyword evidence="1" id="KW-0472">Membrane</keyword>
<protein>
    <recommendedName>
        <fullName evidence="4">SMODS and SLOG-associating 2TM effector domain-containing protein</fullName>
    </recommendedName>
</protein>
<keyword evidence="1" id="KW-0812">Transmembrane</keyword>
<keyword evidence="1" id="KW-1133">Transmembrane helix</keyword>
<name>A0ABS0MV03_PSELU</name>
<organism evidence="2 3">
    <name type="scientific">Pseudomonas luteola</name>
    <dbReference type="NCBI Taxonomy" id="47886"/>
    <lineage>
        <taxon>Bacteria</taxon>
        <taxon>Pseudomonadati</taxon>
        <taxon>Pseudomonadota</taxon>
        <taxon>Gammaproteobacteria</taxon>
        <taxon>Pseudomonadales</taxon>
        <taxon>Pseudomonadaceae</taxon>
        <taxon>Pseudomonas</taxon>
    </lineage>
</organism>
<dbReference type="RefSeq" id="WP_197872940.1">
    <property type="nucleotide sequence ID" value="NZ_JADTXM010000012.1"/>
</dbReference>
<accession>A0ABS0MV03</accession>
<dbReference type="EMBL" id="JADTXM010000012">
    <property type="protein sequence ID" value="MBH3440541.1"/>
    <property type="molecule type" value="Genomic_DNA"/>
</dbReference>
<evidence type="ECO:0008006" key="4">
    <source>
        <dbReference type="Google" id="ProtNLM"/>
    </source>
</evidence>
<evidence type="ECO:0000313" key="2">
    <source>
        <dbReference type="EMBL" id="MBH3440541.1"/>
    </source>
</evidence>
<gene>
    <name evidence="2" type="ORF">I5Q09_17805</name>
</gene>
<reference evidence="2 3" key="1">
    <citation type="submission" date="2020-11" db="EMBL/GenBank/DDBJ databases">
        <title>Enhanced detection system for hospital associated transmission using whole genome sequencing surveillance.</title>
        <authorList>
            <person name="Harrison L.H."/>
            <person name="Van Tyne D."/>
            <person name="Marsh J.W."/>
            <person name="Griffith M.P."/>
            <person name="Snyder D.J."/>
            <person name="Cooper V.S."/>
            <person name="Mustapha M."/>
        </authorList>
    </citation>
    <scope>NUCLEOTIDE SEQUENCE [LARGE SCALE GENOMIC DNA]</scope>
    <source>
        <strain evidence="2 3">PSB00013</strain>
    </source>
</reference>
<evidence type="ECO:0000256" key="1">
    <source>
        <dbReference type="SAM" id="Phobius"/>
    </source>
</evidence>
<feature type="transmembrane region" description="Helical" evidence="1">
    <location>
        <begin position="60"/>
        <end position="78"/>
    </location>
</feature>
<sequence length="159" mass="17772">MTDRLDERTHYEAVGDIRYAARYFALQCRPYGKIEGFFKLVSIVAGSSAFAGFVAQNSSLAGIAALVTATATALDIVLSPGNKKQTCAELVRRYTDLERLSKGLSLDELDERIYDLRQTDAPNIEALRVPAYNDSVVARGRASERLNMTRWQRFMAWVS</sequence>
<dbReference type="Proteomes" id="UP000638986">
    <property type="component" value="Unassembled WGS sequence"/>
</dbReference>
<comment type="caution">
    <text evidence="2">The sequence shown here is derived from an EMBL/GenBank/DDBJ whole genome shotgun (WGS) entry which is preliminary data.</text>
</comment>
<evidence type="ECO:0000313" key="3">
    <source>
        <dbReference type="Proteomes" id="UP000638986"/>
    </source>
</evidence>